<keyword evidence="10" id="KW-0628">Postsynaptic cell membrane</keyword>
<evidence type="ECO:0000259" key="20">
    <source>
        <dbReference type="Pfam" id="PF02932"/>
    </source>
</evidence>
<evidence type="ECO:0000256" key="6">
    <source>
        <dbReference type="ARBA" id="ARBA00023018"/>
    </source>
</evidence>
<dbReference type="EMBL" id="JAUCMX010000025">
    <property type="protein sequence ID" value="KAK3511063.1"/>
    <property type="molecule type" value="Genomic_DNA"/>
</dbReference>
<keyword evidence="22" id="KW-1185">Reference proteome</keyword>
<comment type="catalytic activity">
    <reaction evidence="16">
        <text>Ca(2+)(in) = Ca(2+)(out)</text>
        <dbReference type="Rhea" id="RHEA:29671"/>
        <dbReference type="ChEBI" id="CHEBI:29108"/>
    </reaction>
</comment>
<evidence type="ECO:0000313" key="21">
    <source>
        <dbReference type="EMBL" id="KAK3511063.1"/>
    </source>
</evidence>
<dbReference type="InterPro" id="IPR006029">
    <property type="entry name" value="Neurotrans-gated_channel_TM"/>
</dbReference>
<dbReference type="CDD" id="cd19063">
    <property type="entry name" value="LGIC_TM_5-HT3"/>
    <property type="match status" value="1"/>
</dbReference>
<comment type="subcellular location">
    <subcellularLocation>
        <location evidence="13">Postsynaptic cell membrane</location>
        <topology evidence="13">Multi-pass membrane protein</topology>
    </subcellularLocation>
</comment>
<keyword evidence="12" id="KW-0407">Ion channel</keyword>
<sequence length="376" mass="42364">DEKQQVMTAFIITTLDWIVPFLRWNNTACGFENMSYPASELWLPSIQIAEHMDQETNIDIPYLQLNYTGGVHLVQLKRVTASCQMDIFKFPFDVQNCSLTFHSYLHEENELKLISKPAVFIFDLSVHSDSGWRFVNVKELVSTTMFTSKRIFSSVKYSIFLKREASLYVANLLVPSCFLSLLDLFSFFLPPENVDRSAFKMTLILGYTVFLLITNDLLPDSASHAALINVFFSFSLALMVASLLEAMFIVNLSNNSKHYHKVPRWLHIFVLDFLAHLLCMSPKPPVARVTVTLNPHADGISTSNSWSLGSISCFNMVSVSFPSSLCWFSMEECTTMSGLEHSAIDDVGTRVVCPDGHCASSWSLLVQAGGPEFELE</sequence>
<comment type="function">
    <text evidence="17">Forms serotonin (5-hydroxytryptamine/5-HT3)-activated cation-selective channel complexes, which when activated cause fast, depolarizing responses in neurons.</text>
</comment>
<dbReference type="Pfam" id="PF02932">
    <property type="entry name" value="Neur_chan_memb"/>
    <property type="match status" value="1"/>
</dbReference>
<evidence type="ECO:0000256" key="8">
    <source>
        <dbReference type="ARBA" id="ARBA00023136"/>
    </source>
</evidence>
<reference evidence="21" key="1">
    <citation type="submission" date="2023-06" db="EMBL/GenBank/DDBJ databases">
        <title>Male Hemibagrus guttatus genome.</title>
        <authorList>
            <person name="Bian C."/>
        </authorList>
    </citation>
    <scope>NUCLEOTIDE SEQUENCE</scope>
    <source>
        <strain evidence="21">Male_cb2023</strain>
        <tissue evidence="21">Muscle</tissue>
    </source>
</reference>
<protein>
    <submittedName>
        <fullName evidence="21">Uncharacterized protein</fullName>
    </submittedName>
</protein>
<comment type="caution">
    <text evidence="21">The sequence shown here is derived from an EMBL/GenBank/DDBJ whole genome shotgun (WGS) entry which is preliminary data.</text>
</comment>
<keyword evidence="1" id="KW-0813">Transport</keyword>
<dbReference type="SUPFAM" id="SSF90112">
    <property type="entry name" value="Neurotransmitter-gated ion-channel transmembrane pore"/>
    <property type="match status" value="1"/>
</dbReference>
<evidence type="ECO:0000256" key="7">
    <source>
        <dbReference type="ARBA" id="ARBA00023065"/>
    </source>
</evidence>
<dbReference type="GO" id="GO:0004888">
    <property type="term" value="F:transmembrane signaling receptor activity"/>
    <property type="evidence" value="ECO:0007669"/>
    <property type="project" value="InterPro"/>
</dbReference>
<evidence type="ECO:0000256" key="2">
    <source>
        <dbReference type="ARBA" id="ARBA00022475"/>
    </source>
</evidence>
<evidence type="ECO:0000313" key="22">
    <source>
        <dbReference type="Proteomes" id="UP001274896"/>
    </source>
</evidence>
<comment type="catalytic activity">
    <reaction evidence="14">
        <text>K(+)(in) = K(+)(out)</text>
        <dbReference type="Rhea" id="RHEA:29463"/>
        <dbReference type="ChEBI" id="CHEBI:29103"/>
    </reaction>
</comment>
<evidence type="ECO:0000256" key="18">
    <source>
        <dbReference type="SAM" id="Phobius"/>
    </source>
</evidence>
<feature type="domain" description="Neurotransmitter-gated ion-channel transmembrane" evidence="20">
    <location>
        <begin position="172"/>
        <end position="285"/>
    </location>
</feature>
<keyword evidence="8 18" id="KW-0472">Membrane</keyword>
<name>A0AAE0PZN6_9TELE</name>
<dbReference type="InterPro" id="IPR036734">
    <property type="entry name" value="Neur_chan_lig-bd_sf"/>
</dbReference>
<accession>A0AAE0PZN6</accession>
<organism evidence="21 22">
    <name type="scientific">Hemibagrus guttatus</name>
    <dbReference type="NCBI Taxonomy" id="175788"/>
    <lineage>
        <taxon>Eukaryota</taxon>
        <taxon>Metazoa</taxon>
        <taxon>Chordata</taxon>
        <taxon>Craniata</taxon>
        <taxon>Vertebrata</taxon>
        <taxon>Euteleostomi</taxon>
        <taxon>Actinopterygii</taxon>
        <taxon>Neopterygii</taxon>
        <taxon>Teleostei</taxon>
        <taxon>Ostariophysi</taxon>
        <taxon>Siluriformes</taxon>
        <taxon>Bagridae</taxon>
        <taxon>Hemibagrus</taxon>
    </lineage>
</organism>
<dbReference type="InterPro" id="IPR036719">
    <property type="entry name" value="Neuro-gated_channel_TM_sf"/>
</dbReference>
<gene>
    <name evidence="21" type="ORF">QTP70_030106</name>
</gene>
<evidence type="ECO:0000256" key="5">
    <source>
        <dbReference type="ARBA" id="ARBA00022989"/>
    </source>
</evidence>
<feature type="transmembrane region" description="Helical" evidence="18">
    <location>
        <begin position="230"/>
        <end position="250"/>
    </location>
</feature>
<evidence type="ECO:0000256" key="14">
    <source>
        <dbReference type="ARBA" id="ARBA00034430"/>
    </source>
</evidence>
<proteinExistence type="predicted"/>
<evidence type="ECO:0000256" key="9">
    <source>
        <dbReference type="ARBA" id="ARBA00023170"/>
    </source>
</evidence>
<dbReference type="InterPro" id="IPR006201">
    <property type="entry name" value="Neur_channel"/>
</dbReference>
<keyword evidence="3 18" id="KW-0812">Transmembrane</keyword>
<dbReference type="InterPro" id="IPR018000">
    <property type="entry name" value="Neurotransmitter_ion_chnl_CS"/>
</dbReference>
<comment type="catalytic activity">
    <reaction evidence="15">
        <text>Na(+)(in) = Na(+)(out)</text>
        <dbReference type="Rhea" id="RHEA:34963"/>
        <dbReference type="ChEBI" id="CHEBI:29101"/>
    </reaction>
</comment>
<evidence type="ECO:0000256" key="12">
    <source>
        <dbReference type="ARBA" id="ARBA00023303"/>
    </source>
</evidence>
<evidence type="ECO:0000256" key="1">
    <source>
        <dbReference type="ARBA" id="ARBA00022448"/>
    </source>
</evidence>
<dbReference type="InterPro" id="IPR049944">
    <property type="entry name" value="LGIC_TM_5-HT3"/>
</dbReference>
<evidence type="ECO:0000259" key="19">
    <source>
        <dbReference type="Pfam" id="PF02931"/>
    </source>
</evidence>
<dbReference type="Gene3D" id="1.20.58.390">
    <property type="entry name" value="Neurotransmitter-gated ion-channel transmembrane domain"/>
    <property type="match status" value="1"/>
</dbReference>
<dbReference type="PROSITE" id="PS00236">
    <property type="entry name" value="NEUROTR_ION_CHANNEL"/>
    <property type="match status" value="1"/>
</dbReference>
<dbReference type="GO" id="GO:0005230">
    <property type="term" value="F:extracellular ligand-gated monoatomic ion channel activity"/>
    <property type="evidence" value="ECO:0007669"/>
    <property type="project" value="InterPro"/>
</dbReference>
<evidence type="ECO:0000256" key="17">
    <source>
        <dbReference type="ARBA" id="ARBA00037540"/>
    </source>
</evidence>
<keyword evidence="6" id="KW-0770">Synapse</keyword>
<feature type="transmembrane region" description="Helical" evidence="18">
    <location>
        <begin position="165"/>
        <end position="189"/>
    </location>
</feature>
<dbReference type="GO" id="GO:0045211">
    <property type="term" value="C:postsynaptic membrane"/>
    <property type="evidence" value="ECO:0007669"/>
    <property type="project" value="UniProtKB-SubCell"/>
</dbReference>
<feature type="domain" description="Neurotransmitter-gated ion-channel ligand-binding" evidence="19">
    <location>
        <begin position="1"/>
        <end position="164"/>
    </location>
</feature>
<keyword evidence="7" id="KW-0406">Ion transport</keyword>
<evidence type="ECO:0000256" key="4">
    <source>
        <dbReference type="ARBA" id="ARBA00022729"/>
    </source>
</evidence>
<evidence type="ECO:0000256" key="13">
    <source>
        <dbReference type="ARBA" id="ARBA00034104"/>
    </source>
</evidence>
<dbReference type="AlphaFoldDB" id="A0AAE0PZN6"/>
<keyword evidence="9" id="KW-0675">Receptor</keyword>
<evidence type="ECO:0000256" key="15">
    <source>
        <dbReference type="ARBA" id="ARBA00036239"/>
    </source>
</evidence>
<evidence type="ECO:0000256" key="10">
    <source>
        <dbReference type="ARBA" id="ARBA00023257"/>
    </source>
</evidence>
<evidence type="ECO:0000256" key="3">
    <source>
        <dbReference type="ARBA" id="ARBA00022692"/>
    </source>
</evidence>
<keyword evidence="4" id="KW-0732">Signal</keyword>
<dbReference type="InterPro" id="IPR006202">
    <property type="entry name" value="Neur_chan_lig-bd"/>
</dbReference>
<dbReference type="Proteomes" id="UP001274896">
    <property type="component" value="Unassembled WGS sequence"/>
</dbReference>
<keyword evidence="2" id="KW-1003">Cell membrane</keyword>
<keyword evidence="11" id="KW-1071">Ligand-gated ion channel</keyword>
<evidence type="ECO:0000256" key="16">
    <source>
        <dbReference type="ARBA" id="ARBA00036634"/>
    </source>
</evidence>
<dbReference type="SUPFAM" id="SSF63712">
    <property type="entry name" value="Nicotinic receptor ligand binding domain-like"/>
    <property type="match status" value="1"/>
</dbReference>
<keyword evidence="5 18" id="KW-1133">Transmembrane helix</keyword>
<feature type="transmembrane region" description="Helical" evidence="18">
    <location>
        <begin position="201"/>
        <end position="218"/>
    </location>
</feature>
<evidence type="ECO:0000256" key="11">
    <source>
        <dbReference type="ARBA" id="ARBA00023286"/>
    </source>
</evidence>
<feature type="non-terminal residue" evidence="21">
    <location>
        <position position="1"/>
    </location>
</feature>
<dbReference type="InterPro" id="IPR038050">
    <property type="entry name" value="Neuro_actylchol_rec"/>
</dbReference>
<dbReference type="Gene3D" id="2.70.170.10">
    <property type="entry name" value="Neurotransmitter-gated ion-channel ligand-binding domain"/>
    <property type="match status" value="1"/>
</dbReference>
<dbReference type="PANTHER" id="PTHR18945">
    <property type="entry name" value="NEUROTRANSMITTER GATED ION CHANNEL"/>
    <property type="match status" value="1"/>
</dbReference>
<dbReference type="Pfam" id="PF02931">
    <property type="entry name" value="Neur_chan_LBD"/>
    <property type="match status" value="1"/>
</dbReference>